<dbReference type="EMBL" id="JBBYHT010000005">
    <property type="protein sequence ID" value="MEL1248573.1"/>
    <property type="molecule type" value="Genomic_DNA"/>
</dbReference>
<organism evidence="1 2">
    <name type="scientific">Flavobacterium helocola</name>
    <dbReference type="NCBI Taxonomy" id="3139139"/>
    <lineage>
        <taxon>Bacteria</taxon>
        <taxon>Pseudomonadati</taxon>
        <taxon>Bacteroidota</taxon>
        <taxon>Flavobacteriia</taxon>
        <taxon>Flavobacteriales</taxon>
        <taxon>Flavobacteriaceae</taxon>
        <taxon>Flavobacterium</taxon>
    </lineage>
</organism>
<reference evidence="1 2" key="1">
    <citation type="submission" date="2024-04" db="EMBL/GenBank/DDBJ databases">
        <title>Flavobacterium sp. DGU41 16S ribosomal RNA gene Genome sequencing and assembly.</title>
        <authorList>
            <person name="Park S."/>
        </authorList>
    </citation>
    <scope>NUCLEOTIDE SEQUENCE [LARGE SCALE GENOMIC DNA]</scope>
    <source>
        <strain evidence="1 2">DGU41</strain>
    </source>
</reference>
<proteinExistence type="predicted"/>
<keyword evidence="2" id="KW-1185">Reference proteome</keyword>
<accession>A0ABU9I9I4</accession>
<evidence type="ECO:0000313" key="2">
    <source>
        <dbReference type="Proteomes" id="UP001393056"/>
    </source>
</evidence>
<name>A0ABU9I9I4_9FLAO</name>
<dbReference type="RefSeq" id="WP_341683428.1">
    <property type="nucleotide sequence ID" value="NZ_JBBYHT010000005.1"/>
</dbReference>
<gene>
    <name evidence="1" type="ORF">AAEO58_11010</name>
</gene>
<dbReference type="Proteomes" id="UP001393056">
    <property type="component" value="Unassembled WGS sequence"/>
</dbReference>
<comment type="caution">
    <text evidence="1">The sequence shown here is derived from an EMBL/GenBank/DDBJ whole genome shotgun (WGS) entry which is preliminary data.</text>
</comment>
<evidence type="ECO:0000313" key="1">
    <source>
        <dbReference type="EMBL" id="MEL1248573.1"/>
    </source>
</evidence>
<sequence>MTELNPKLLDTDEFLETDLDSSLNGTKSKGTYSPMQFVIRLRDDIHNALKKDDMSFERIQAFSTFMHENIHWWQHVGSHLGFLTSLSYPALAHSAHQDLNILVKRNEKFKSIVEYDKYYYSTTGKHDNQEVNRILNNYHDIIYAKAFILDNKNIHKIVTDKRFFLHMGHCFHILWSSSINTLAASIDREYSFLPQVNEWHKRFQQLEKDKVQGFFIDSSMGISPLGTRAIYEGQARFNQLQYLAIASENKYLYSDFEKLGMLHGIYIEAFDLFLKITQIDRPDNLNNSIIGLFLLLCDISINPTDGFPHEILHYESFIISNDPGIRFIMLCQAVKKEKTKWTQAVKEYSRDEYINLCEQLCKEIVCFTPLYGSAIVAKWSENNESIRNLLSEESEMKFKPENLAIRLFAAKYIRFQQDKLKYPSIFCWTGKSMTSEASKELNLELVEKIFNRHRALFIDDNGGEIRPMIFDNYSEQNTVDTFQSFYTYNTTYDMIMKWIKEKGEFNYDYNWLTSNHKDEEMKEWIRNNFRDAFSIFPEELKVL</sequence>
<protein>
    <submittedName>
        <fullName evidence="1">Uncharacterized protein</fullName>
    </submittedName>
</protein>